<dbReference type="InterPro" id="IPR054833">
    <property type="entry name" value="FormamaseFmdA"/>
</dbReference>
<proteinExistence type="predicted"/>
<evidence type="ECO:0008006" key="3">
    <source>
        <dbReference type="Google" id="ProtNLM"/>
    </source>
</evidence>
<dbReference type="Pfam" id="PF03069">
    <property type="entry name" value="FmdA_AmdA"/>
    <property type="match status" value="1"/>
</dbReference>
<name>A0A813TPL5_9BILA</name>
<dbReference type="Proteomes" id="UP000663870">
    <property type="component" value="Unassembled WGS sequence"/>
</dbReference>
<dbReference type="SUPFAM" id="SSF141130">
    <property type="entry name" value="Acetamidase/Formamidase-like"/>
    <property type="match status" value="1"/>
</dbReference>
<dbReference type="PANTHER" id="PTHR31891:SF1">
    <property type="entry name" value="FORMAMIDASE C869.04-RELATED"/>
    <property type="match status" value="1"/>
</dbReference>
<protein>
    <recommendedName>
        <fullName evidence="3">Formamidase</fullName>
    </recommendedName>
</protein>
<dbReference type="EMBL" id="CAJNOL010000068">
    <property type="protein sequence ID" value="CAF0811263.1"/>
    <property type="molecule type" value="Genomic_DNA"/>
</dbReference>
<reference evidence="1" key="1">
    <citation type="submission" date="2021-02" db="EMBL/GenBank/DDBJ databases">
        <authorList>
            <person name="Nowell W R."/>
        </authorList>
    </citation>
    <scope>NUCLEOTIDE SEQUENCE</scope>
</reference>
<evidence type="ECO:0000313" key="1">
    <source>
        <dbReference type="EMBL" id="CAF0811263.1"/>
    </source>
</evidence>
<gene>
    <name evidence="1" type="ORF">JXQ802_LOCUS4729</name>
</gene>
<comment type="caution">
    <text evidence="1">The sequence shown here is derived from an EMBL/GenBank/DDBJ whole genome shotgun (WGS) entry which is preliminary data.</text>
</comment>
<dbReference type="AlphaFoldDB" id="A0A813TPL5"/>
<keyword evidence="2" id="KW-1185">Reference proteome</keyword>
<dbReference type="GO" id="GO:0016811">
    <property type="term" value="F:hydrolase activity, acting on carbon-nitrogen (but not peptide) bonds, in linear amides"/>
    <property type="evidence" value="ECO:0007669"/>
    <property type="project" value="InterPro"/>
</dbReference>
<organism evidence="1 2">
    <name type="scientific">Rotaria sordida</name>
    <dbReference type="NCBI Taxonomy" id="392033"/>
    <lineage>
        <taxon>Eukaryota</taxon>
        <taxon>Metazoa</taxon>
        <taxon>Spiralia</taxon>
        <taxon>Gnathifera</taxon>
        <taxon>Rotifera</taxon>
        <taxon>Eurotatoria</taxon>
        <taxon>Bdelloidea</taxon>
        <taxon>Philodinida</taxon>
        <taxon>Philodinidae</taxon>
        <taxon>Rotaria</taxon>
    </lineage>
</organism>
<dbReference type="NCBIfam" id="NF045496">
    <property type="entry name" value="FormamaseFmdA"/>
    <property type="match status" value="1"/>
</dbReference>
<accession>A0A813TPL5</accession>
<dbReference type="PANTHER" id="PTHR31891">
    <property type="entry name" value="FORMAMIDASE C869.04-RELATED"/>
    <property type="match status" value="1"/>
</dbReference>
<dbReference type="InterPro" id="IPR004304">
    <property type="entry name" value="FmdA_AmdA"/>
</dbReference>
<dbReference type="Gene3D" id="2.60.120.580">
    <property type="entry name" value="Acetamidase/Formamidase-like domains"/>
    <property type="match status" value="1"/>
</dbReference>
<evidence type="ECO:0000313" key="2">
    <source>
        <dbReference type="Proteomes" id="UP000663870"/>
    </source>
</evidence>
<sequence length="430" mass="47554">MLVLRRTLSTAISYAAKPLISVDLNRSPTEQLIPLHNRWHPDIPSVISVRRNDVFRIECVDWTGGQIGNNDSADDVKNVDLTRIHYLSGPIEVEGASPGDILVVDILDVGPLPSSMWGFTGIFDKKNGGGFLSDIYPNACKAIWDFSGIYATSRHIKNVRFAGLTHPGIIGCAPSHELLSRWNKREQDLINRCTHSHHQYSVFANPPIEKGACLGRLKFEDNKSKWKEIATQGARTIPPREHGGNTDIKNISRGSRAYLPVYVNGAKLSLGDIHFSQGDGEIAFCGAIEMSGYVDLSVDIIKDGMSRLSINNPLIQPGPIEPRYSNYLTFQGISVDDKDKQYFLDATLAYRQACLSAIRYLKLFGYSEEQVYCLLSAAPIEGRIGSIVDIPNACCTLSLPIDIFSFDIRPQSATQIDQNIDRGQLAKTTS</sequence>